<evidence type="ECO:0000313" key="2">
    <source>
        <dbReference type="EMBL" id="GJT90821.1"/>
    </source>
</evidence>
<evidence type="ECO:0000313" key="3">
    <source>
        <dbReference type="Proteomes" id="UP001151760"/>
    </source>
</evidence>
<reference evidence="2" key="2">
    <citation type="submission" date="2022-01" db="EMBL/GenBank/DDBJ databases">
        <authorList>
            <person name="Yamashiro T."/>
            <person name="Shiraishi A."/>
            <person name="Satake H."/>
            <person name="Nakayama K."/>
        </authorList>
    </citation>
    <scope>NUCLEOTIDE SEQUENCE</scope>
</reference>
<organism evidence="2 3">
    <name type="scientific">Tanacetum coccineum</name>
    <dbReference type="NCBI Taxonomy" id="301880"/>
    <lineage>
        <taxon>Eukaryota</taxon>
        <taxon>Viridiplantae</taxon>
        <taxon>Streptophyta</taxon>
        <taxon>Embryophyta</taxon>
        <taxon>Tracheophyta</taxon>
        <taxon>Spermatophyta</taxon>
        <taxon>Magnoliopsida</taxon>
        <taxon>eudicotyledons</taxon>
        <taxon>Gunneridae</taxon>
        <taxon>Pentapetalae</taxon>
        <taxon>asterids</taxon>
        <taxon>campanulids</taxon>
        <taxon>Asterales</taxon>
        <taxon>Asteraceae</taxon>
        <taxon>Asteroideae</taxon>
        <taxon>Anthemideae</taxon>
        <taxon>Anthemidinae</taxon>
        <taxon>Tanacetum</taxon>
    </lineage>
</organism>
<accession>A0ABQ5HTM7</accession>
<keyword evidence="3" id="KW-1185">Reference proteome</keyword>
<sequence>MGRLYNQKKPNRLLDPKTTCVLRSERPSLSKSNGLPPKLMSITEFGQNSHYNYLPKERESAVSKKPQHHDFTPAHLGTLNLSAGLAPLRQMSSDHNSSELKIHDHSNELSSSKLVPKVVPPADKTATSRQELELLISPSKTC</sequence>
<dbReference type="Proteomes" id="UP001151760">
    <property type="component" value="Unassembled WGS sequence"/>
</dbReference>
<gene>
    <name evidence="2" type="ORF">Tco_1079666</name>
</gene>
<reference evidence="2" key="1">
    <citation type="journal article" date="2022" name="Int. J. Mol. Sci.">
        <title>Draft Genome of Tanacetum Coccineum: Genomic Comparison of Closely Related Tanacetum-Family Plants.</title>
        <authorList>
            <person name="Yamashiro T."/>
            <person name="Shiraishi A."/>
            <person name="Nakayama K."/>
            <person name="Satake H."/>
        </authorList>
    </citation>
    <scope>NUCLEOTIDE SEQUENCE</scope>
</reference>
<name>A0ABQ5HTM7_9ASTR</name>
<dbReference type="EMBL" id="BQNB010019958">
    <property type="protein sequence ID" value="GJT90821.1"/>
    <property type="molecule type" value="Genomic_DNA"/>
</dbReference>
<comment type="caution">
    <text evidence="2">The sequence shown here is derived from an EMBL/GenBank/DDBJ whole genome shotgun (WGS) entry which is preliminary data.</text>
</comment>
<proteinExistence type="predicted"/>
<feature type="compositionally biased region" description="Basic and acidic residues" evidence="1">
    <location>
        <begin position="96"/>
        <end position="107"/>
    </location>
</feature>
<protein>
    <submittedName>
        <fullName evidence="2">Uncharacterized protein</fullName>
    </submittedName>
</protein>
<feature type="region of interest" description="Disordered" evidence="1">
    <location>
        <begin position="89"/>
        <end position="130"/>
    </location>
</feature>
<evidence type="ECO:0000256" key="1">
    <source>
        <dbReference type="SAM" id="MobiDB-lite"/>
    </source>
</evidence>